<reference evidence="2" key="1">
    <citation type="submission" date="2016-09" db="EMBL/GenBank/DDBJ databases">
        <authorList>
            <person name="Capua I."/>
            <person name="De Benedictis P."/>
            <person name="Joannis T."/>
            <person name="Lombin L.H."/>
            <person name="Cattoli G."/>
        </authorList>
    </citation>
    <scope>NUCLEOTIDE SEQUENCE</scope>
    <source>
        <strain evidence="2">B9</strain>
    </source>
</reference>
<accession>A0A1K0IMC9</accession>
<evidence type="ECO:0000256" key="1">
    <source>
        <dbReference type="SAM" id="MobiDB-lite"/>
    </source>
</evidence>
<feature type="compositionally biased region" description="Low complexity" evidence="1">
    <location>
        <begin position="55"/>
        <end position="66"/>
    </location>
</feature>
<name>A0A1K0IMC9_CUPNE</name>
<proteinExistence type="predicted"/>
<evidence type="ECO:0000313" key="2">
    <source>
        <dbReference type="EMBL" id="SCU73957.1"/>
    </source>
</evidence>
<dbReference type="AlphaFoldDB" id="A0A1K0IMC9"/>
<gene>
    <name evidence="2" type="ORF">CNECB9_1430007</name>
</gene>
<sequence>MPREPDRRPSRVATHIAQPRRTDTPYTGRSPGHAHDRRHDSCAGSNVRKVPTGVTSAPTTSSAAST</sequence>
<dbReference type="EMBL" id="FMSH01000050">
    <property type="protein sequence ID" value="SCU73957.1"/>
    <property type="molecule type" value="Genomic_DNA"/>
</dbReference>
<protein>
    <submittedName>
        <fullName evidence="2">Uncharacterized protein</fullName>
    </submittedName>
</protein>
<organism evidence="2">
    <name type="scientific">Cupriavidus necator</name>
    <name type="common">Alcaligenes eutrophus</name>
    <name type="synonym">Ralstonia eutropha</name>
    <dbReference type="NCBI Taxonomy" id="106590"/>
    <lineage>
        <taxon>Bacteria</taxon>
        <taxon>Pseudomonadati</taxon>
        <taxon>Pseudomonadota</taxon>
        <taxon>Betaproteobacteria</taxon>
        <taxon>Burkholderiales</taxon>
        <taxon>Burkholderiaceae</taxon>
        <taxon>Cupriavidus</taxon>
    </lineage>
</organism>
<feature type="region of interest" description="Disordered" evidence="1">
    <location>
        <begin position="1"/>
        <end position="66"/>
    </location>
</feature>